<reference evidence="2" key="1">
    <citation type="journal article" date="2023" name="G3 (Bethesda)">
        <title>Genome assembly and association tests identify interacting loci associated with vigor, precocity, and sex in interspecific pistachio rootstocks.</title>
        <authorList>
            <person name="Palmer W."/>
            <person name="Jacygrad E."/>
            <person name="Sagayaradj S."/>
            <person name="Cavanaugh K."/>
            <person name="Han R."/>
            <person name="Bertier L."/>
            <person name="Beede B."/>
            <person name="Kafkas S."/>
            <person name="Golino D."/>
            <person name="Preece J."/>
            <person name="Michelmore R."/>
        </authorList>
    </citation>
    <scope>NUCLEOTIDE SEQUENCE [LARGE SCALE GENOMIC DNA]</scope>
</reference>
<organism evidence="1 2">
    <name type="scientific">Pistacia integerrima</name>
    <dbReference type="NCBI Taxonomy" id="434235"/>
    <lineage>
        <taxon>Eukaryota</taxon>
        <taxon>Viridiplantae</taxon>
        <taxon>Streptophyta</taxon>
        <taxon>Embryophyta</taxon>
        <taxon>Tracheophyta</taxon>
        <taxon>Spermatophyta</taxon>
        <taxon>Magnoliopsida</taxon>
        <taxon>eudicotyledons</taxon>
        <taxon>Gunneridae</taxon>
        <taxon>Pentapetalae</taxon>
        <taxon>rosids</taxon>
        <taxon>malvids</taxon>
        <taxon>Sapindales</taxon>
        <taxon>Anacardiaceae</taxon>
        <taxon>Pistacia</taxon>
    </lineage>
</organism>
<protein>
    <submittedName>
        <fullName evidence="1">Uncharacterized protein</fullName>
    </submittedName>
</protein>
<gene>
    <name evidence="1" type="ORF">Pint_26449</name>
</gene>
<proteinExistence type="predicted"/>
<keyword evidence="2" id="KW-1185">Reference proteome</keyword>
<dbReference type="Proteomes" id="UP001163603">
    <property type="component" value="Chromosome 7"/>
</dbReference>
<accession>A0ACC0YFF3</accession>
<name>A0ACC0YFF3_9ROSI</name>
<evidence type="ECO:0000313" key="1">
    <source>
        <dbReference type="EMBL" id="KAJ0034931.1"/>
    </source>
</evidence>
<dbReference type="EMBL" id="CM047742">
    <property type="protein sequence ID" value="KAJ0034931.1"/>
    <property type="molecule type" value="Genomic_DNA"/>
</dbReference>
<comment type="caution">
    <text evidence="1">The sequence shown here is derived from an EMBL/GenBank/DDBJ whole genome shotgun (WGS) entry which is preliminary data.</text>
</comment>
<sequence length="70" mass="7561">MNNVRYNNIRGTSSSEVAVNLMCSKENPCQNVEIGDINMVYNGGNEGRATSPCSNVEAILRGNHNPTTCT</sequence>
<evidence type="ECO:0000313" key="2">
    <source>
        <dbReference type="Proteomes" id="UP001163603"/>
    </source>
</evidence>